<evidence type="ECO:0000313" key="1">
    <source>
        <dbReference type="EMBL" id="SEW47291.1"/>
    </source>
</evidence>
<proteinExistence type="predicted"/>
<sequence length="113" mass="12433">MKKSKPTIIPMLIITFPIYAQVGINTDLQIPFHIAGNSFNGLPSLLQQENKSAVWAGGNVGMETFTSSPKLRERLGKNGIFCVERSHTIKDVVPNIAQFGFGVAENVLYQENV</sequence>
<dbReference type="AlphaFoldDB" id="A0A1I0S011"/>
<reference evidence="2" key="1">
    <citation type="submission" date="2016-10" db="EMBL/GenBank/DDBJ databases">
        <authorList>
            <person name="Varghese N."/>
            <person name="Submissions S."/>
        </authorList>
    </citation>
    <scope>NUCLEOTIDE SEQUENCE [LARGE SCALE GENOMIC DNA]</scope>
    <source>
        <strain evidence="2">DSM 17724</strain>
    </source>
</reference>
<accession>A0A1I0S011</accession>
<protein>
    <submittedName>
        <fullName evidence="1">Uncharacterized protein</fullName>
    </submittedName>
</protein>
<gene>
    <name evidence="1" type="ORF">SAMN05421841_3487</name>
</gene>
<name>A0A1I0S011_9FLAO</name>
<evidence type="ECO:0000313" key="2">
    <source>
        <dbReference type="Proteomes" id="UP000199469"/>
    </source>
</evidence>
<dbReference type="Proteomes" id="UP000199469">
    <property type="component" value="Unassembled WGS sequence"/>
</dbReference>
<keyword evidence="2" id="KW-1185">Reference proteome</keyword>
<organism evidence="1 2">
    <name type="scientific">Chryseobacterium wanjuense</name>
    <dbReference type="NCBI Taxonomy" id="356305"/>
    <lineage>
        <taxon>Bacteria</taxon>
        <taxon>Pseudomonadati</taxon>
        <taxon>Bacteroidota</taxon>
        <taxon>Flavobacteriia</taxon>
        <taxon>Flavobacteriales</taxon>
        <taxon>Weeksellaceae</taxon>
        <taxon>Chryseobacterium group</taxon>
        <taxon>Chryseobacterium</taxon>
    </lineage>
</organism>
<dbReference type="RefSeq" id="WP_089794864.1">
    <property type="nucleotide sequence ID" value="NZ_FOIU01000003.1"/>
</dbReference>
<dbReference type="EMBL" id="FOIU01000003">
    <property type="protein sequence ID" value="SEW47291.1"/>
    <property type="molecule type" value="Genomic_DNA"/>
</dbReference>